<dbReference type="PANTHER" id="PTHR23075">
    <property type="entry name" value="PUTATIVE ATP-ASE"/>
    <property type="match status" value="1"/>
</dbReference>
<keyword evidence="3" id="KW-1185">Reference proteome</keyword>
<dbReference type="AlphaFoldDB" id="A0A0D2M3Q4"/>
<protein>
    <submittedName>
        <fullName evidence="2">Uncharacterized protein</fullName>
    </submittedName>
</protein>
<evidence type="ECO:0000313" key="3">
    <source>
        <dbReference type="Proteomes" id="UP000054498"/>
    </source>
</evidence>
<keyword evidence="1" id="KW-0175">Coiled coil</keyword>
<dbReference type="Proteomes" id="UP000054498">
    <property type="component" value="Unassembled WGS sequence"/>
</dbReference>
<reference evidence="2 3" key="1">
    <citation type="journal article" date="2013" name="BMC Genomics">
        <title>Reconstruction of the lipid metabolism for the microalga Monoraphidium neglectum from its genome sequence reveals characteristics suitable for biofuel production.</title>
        <authorList>
            <person name="Bogen C."/>
            <person name="Al-Dilaimi A."/>
            <person name="Albersmeier A."/>
            <person name="Wichmann J."/>
            <person name="Grundmann M."/>
            <person name="Rupp O."/>
            <person name="Lauersen K.J."/>
            <person name="Blifernez-Klassen O."/>
            <person name="Kalinowski J."/>
            <person name="Goesmann A."/>
            <person name="Mussgnug J.H."/>
            <person name="Kruse O."/>
        </authorList>
    </citation>
    <scope>NUCLEOTIDE SEQUENCE [LARGE SCALE GENOMIC DNA]</scope>
    <source>
        <strain evidence="2 3">SAG 48.87</strain>
    </source>
</reference>
<proteinExistence type="predicted"/>
<dbReference type="GeneID" id="25742652"/>
<dbReference type="EMBL" id="KK102279">
    <property type="protein sequence ID" value="KIY98184.1"/>
    <property type="molecule type" value="Genomic_DNA"/>
</dbReference>
<gene>
    <name evidence="2" type="ORF">MNEG_9777</name>
</gene>
<dbReference type="GO" id="GO:0005739">
    <property type="term" value="C:mitochondrion"/>
    <property type="evidence" value="ECO:0007669"/>
    <property type="project" value="TreeGrafter"/>
</dbReference>
<accession>A0A0D2M3Q4</accession>
<dbReference type="GO" id="GO:0008270">
    <property type="term" value="F:zinc ion binding"/>
    <property type="evidence" value="ECO:0007669"/>
    <property type="project" value="TreeGrafter"/>
</dbReference>
<evidence type="ECO:0000313" key="2">
    <source>
        <dbReference type="EMBL" id="KIY98184.1"/>
    </source>
</evidence>
<evidence type="ECO:0000256" key="1">
    <source>
        <dbReference type="ARBA" id="ARBA00023054"/>
    </source>
</evidence>
<sequence length="123" mass="12728">MSSLYVTKAGTAEGEAGAGAGGPLQRLSSVIRGRKAVADRIEVEGVDEALLQRAAAAMDGFSAREIAKFAASVQAAVYGSERPVLTAALFDKVLQYKLHEHAARRAFVLGHHGTGDAAPAPAK</sequence>
<name>A0A0D2M3Q4_9CHLO</name>
<dbReference type="STRING" id="145388.A0A0D2M3Q4"/>
<organism evidence="2 3">
    <name type="scientific">Monoraphidium neglectum</name>
    <dbReference type="NCBI Taxonomy" id="145388"/>
    <lineage>
        <taxon>Eukaryota</taxon>
        <taxon>Viridiplantae</taxon>
        <taxon>Chlorophyta</taxon>
        <taxon>core chlorophytes</taxon>
        <taxon>Chlorophyceae</taxon>
        <taxon>CS clade</taxon>
        <taxon>Sphaeropleales</taxon>
        <taxon>Selenastraceae</taxon>
        <taxon>Monoraphidium</taxon>
    </lineage>
</organism>
<dbReference type="OrthoDB" id="199596at2759"/>
<dbReference type="KEGG" id="mng:MNEG_9777"/>
<dbReference type="PANTHER" id="PTHR23075:SF0">
    <property type="entry name" value="ATPASE FAMILY AAA DOMAIN-CONTAINING PROTEIN 3"/>
    <property type="match status" value="1"/>
</dbReference>
<dbReference type="RefSeq" id="XP_013897204.1">
    <property type="nucleotide sequence ID" value="XM_014041750.1"/>
</dbReference>
<dbReference type="GO" id="GO:0007005">
    <property type="term" value="P:mitochondrion organization"/>
    <property type="evidence" value="ECO:0007669"/>
    <property type="project" value="TreeGrafter"/>
</dbReference>